<dbReference type="AlphaFoldDB" id="A0A561EXK8"/>
<dbReference type="GO" id="GO:0044550">
    <property type="term" value="P:secondary metabolite biosynthetic process"/>
    <property type="evidence" value="ECO:0007669"/>
    <property type="project" value="TreeGrafter"/>
</dbReference>
<keyword evidence="5" id="KW-1185">Reference proteome</keyword>
<dbReference type="Proteomes" id="UP000318416">
    <property type="component" value="Unassembled WGS sequence"/>
</dbReference>
<dbReference type="PROSITE" id="PS00455">
    <property type="entry name" value="AMP_BINDING"/>
    <property type="match status" value="1"/>
</dbReference>
<protein>
    <submittedName>
        <fullName evidence="4">2-aminobenzoate-CoA ligase</fullName>
    </submittedName>
</protein>
<dbReference type="InterPro" id="IPR045851">
    <property type="entry name" value="AMP-bd_C_sf"/>
</dbReference>
<dbReference type="PANTHER" id="PTHR43352:SF1">
    <property type="entry name" value="ANTHRANILATE--COA LIGASE"/>
    <property type="match status" value="1"/>
</dbReference>
<dbReference type="InterPro" id="IPR025110">
    <property type="entry name" value="AMP-bd_C"/>
</dbReference>
<dbReference type="OrthoDB" id="9803968at2"/>
<dbReference type="InterPro" id="IPR000873">
    <property type="entry name" value="AMP-dep_synth/lig_dom"/>
</dbReference>
<dbReference type="GO" id="GO:0016878">
    <property type="term" value="F:acid-thiol ligase activity"/>
    <property type="evidence" value="ECO:0007669"/>
    <property type="project" value="TreeGrafter"/>
</dbReference>
<reference evidence="4 5" key="1">
    <citation type="submission" date="2019-06" db="EMBL/GenBank/DDBJ databases">
        <title>Sequencing the genomes of 1000 actinobacteria strains.</title>
        <authorList>
            <person name="Klenk H.-P."/>
        </authorList>
    </citation>
    <scope>NUCLEOTIDE SEQUENCE [LARGE SCALE GENOMIC DNA]</scope>
    <source>
        <strain evidence="4 5">DSM 41649</strain>
    </source>
</reference>
<gene>
    <name evidence="4" type="ORF">FB465_5497</name>
</gene>
<feature type="domain" description="AMP-dependent synthetase/ligase" evidence="2">
    <location>
        <begin position="54"/>
        <end position="394"/>
    </location>
</feature>
<dbReference type="InterPro" id="IPR042099">
    <property type="entry name" value="ANL_N_sf"/>
</dbReference>
<dbReference type="RefSeq" id="WP_145794634.1">
    <property type="nucleotide sequence ID" value="NZ_BAAABR010000047.1"/>
</dbReference>
<evidence type="ECO:0000256" key="1">
    <source>
        <dbReference type="ARBA" id="ARBA00022598"/>
    </source>
</evidence>
<dbReference type="Gene3D" id="3.30.300.30">
    <property type="match status" value="1"/>
</dbReference>
<evidence type="ECO:0000313" key="4">
    <source>
        <dbReference type="EMBL" id="TWE20348.1"/>
    </source>
</evidence>
<organism evidence="4 5">
    <name type="scientific">Kitasatospora atroaurantiaca</name>
    <dbReference type="NCBI Taxonomy" id="285545"/>
    <lineage>
        <taxon>Bacteria</taxon>
        <taxon>Bacillati</taxon>
        <taxon>Actinomycetota</taxon>
        <taxon>Actinomycetes</taxon>
        <taxon>Kitasatosporales</taxon>
        <taxon>Streptomycetaceae</taxon>
        <taxon>Kitasatospora</taxon>
    </lineage>
</organism>
<feature type="domain" description="AMP-binding enzyme C-terminal" evidence="3">
    <location>
        <begin position="448"/>
        <end position="526"/>
    </location>
</feature>
<dbReference type="PANTHER" id="PTHR43352">
    <property type="entry name" value="ACETYL-COA SYNTHETASE"/>
    <property type="match status" value="1"/>
</dbReference>
<dbReference type="Pfam" id="PF00501">
    <property type="entry name" value="AMP-binding"/>
    <property type="match status" value="1"/>
</dbReference>
<evidence type="ECO:0000313" key="5">
    <source>
        <dbReference type="Proteomes" id="UP000318416"/>
    </source>
</evidence>
<dbReference type="Gene3D" id="3.40.50.12780">
    <property type="entry name" value="N-terminal domain of ligase-like"/>
    <property type="match status" value="1"/>
</dbReference>
<keyword evidence="1 4" id="KW-0436">Ligase</keyword>
<sequence>MELSPSAHVDTFCRDRLPPFEQWPELLFDLPELAYPDRLNCATALLDDTVERLGPDRRCLLTPTEQWTYGELQRRSGQVAQVLTEDLGLVPGNRVLLRGPNNPWLVACWLGVLKAGAVAVTTMPLLRAHELETVHEIGAPVIALCDHRFHDDLAAAETPGLTILTYGGAGSDDLTALCGAKTGVFTAVDTAADDVALIAFTSGTTGRPKATMHFHRDVLANADTFSRHILEPEPEDLFAGTPPLAFTFGLGGLVVFPLRAGAASLLLEQATPQQLAEQVAEHGVTVLFTAPTAYRAILAAGLADRLSAVRRCVSAGESLPAALWEAFHEATGLRLVDGIGATELLHIFISAADGDIRPGATGRPVPGYRAAVLDEQGSPVPDGQPGLLAVKGPTGCRYLDDERQAGYVRDGWNVTGDTYIRDRDGYFWYQARSDDMIVSSGHNIAGPEVEQALIGHPDVLDCAVAGAPDERRGMIVKAYVVLRDGVPAGPGTVKELQDFVKRTIAPYKYPRAVEFVPALPRNSSGKIHRAELRRWARAVPDPAVPGQAGVPAPAEVPRS</sequence>
<dbReference type="SUPFAM" id="SSF56801">
    <property type="entry name" value="Acetyl-CoA synthetase-like"/>
    <property type="match status" value="1"/>
</dbReference>
<name>A0A561EXK8_9ACTN</name>
<evidence type="ECO:0000259" key="3">
    <source>
        <dbReference type="Pfam" id="PF13193"/>
    </source>
</evidence>
<dbReference type="InterPro" id="IPR020845">
    <property type="entry name" value="AMP-binding_CS"/>
</dbReference>
<accession>A0A561EXK8</accession>
<dbReference type="EMBL" id="VIVR01000001">
    <property type="protein sequence ID" value="TWE20348.1"/>
    <property type="molecule type" value="Genomic_DNA"/>
</dbReference>
<evidence type="ECO:0000259" key="2">
    <source>
        <dbReference type="Pfam" id="PF00501"/>
    </source>
</evidence>
<proteinExistence type="predicted"/>
<comment type="caution">
    <text evidence="4">The sequence shown here is derived from an EMBL/GenBank/DDBJ whole genome shotgun (WGS) entry which is preliminary data.</text>
</comment>
<dbReference type="Pfam" id="PF13193">
    <property type="entry name" value="AMP-binding_C"/>
    <property type="match status" value="1"/>
</dbReference>